<accession>A0A7S1F487</accession>
<dbReference type="AlphaFoldDB" id="A0A7S1F487"/>
<protein>
    <submittedName>
        <fullName evidence="1">Uncharacterized protein</fullName>
    </submittedName>
</protein>
<name>A0A7S1F487_NOCSC</name>
<gene>
    <name evidence="1" type="ORF">NSCI0253_LOCUS16312</name>
</gene>
<reference evidence="1" key="1">
    <citation type="submission" date="2021-01" db="EMBL/GenBank/DDBJ databases">
        <authorList>
            <person name="Corre E."/>
            <person name="Pelletier E."/>
            <person name="Niang G."/>
            <person name="Scheremetjew M."/>
            <person name="Finn R."/>
            <person name="Kale V."/>
            <person name="Holt S."/>
            <person name="Cochrane G."/>
            <person name="Meng A."/>
            <person name="Brown T."/>
            <person name="Cohen L."/>
        </authorList>
    </citation>
    <scope>NUCLEOTIDE SEQUENCE</scope>
</reference>
<proteinExistence type="predicted"/>
<organism evidence="1">
    <name type="scientific">Noctiluca scintillans</name>
    <name type="common">Sea sparkle</name>
    <name type="synonym">Red tide dinoflagellate</name>
    <dbReference type="NCBI Taxonomy" id="2966"/>
    <lineage>
        <taxon>Eukaryota</taxon>
        <taxon>Sar</taxon>
        <taxon>Alveolata</taxon>
        <taxon>Dinophyceae</taxon>
        <taxon>Noctilucales</taxon>
        <taxon>Noctilucaceae</taxon>
        <taxon>Noctiluca</taxon>
    </lineage>
</organism>
<evidence type="ECO:0000313" key="1">
    <source>
        <dbReference type="EMBL" id="CAD8841964.1"/>
    </source>
</evidence>
<dbReference type="EMBL" id="HBFQ01023257">
    <property type="protein sequence ID" value="CAD8841964.1"/>
    <property type="molecule type" value="Transcribed_RNA"/>
</dbReference>
<sequence>MHVSPVLRASFTGDLPHSRRLEPVTSSHEAFHEASSCSARLACSTEQGIRRPCAGAGLEPRPEHRIEHSTSLVLGEGEEALLALERAHGSSSAHQWSVLCEVLAEIRRQVGEALVAVADGQRRAAVADEHFLRERSKRESADAALRADLRCLGEQFRGEVSRCASDARDALNSCVADLVARLGKLQDFESEVQARNEALRQEFRVECGVSRSSHDQLLQALSEMRHAAQLETEAHAVAVSGTQEKVQKVEELLTTTARQHEERVDQIHSKFESLILEERNGRERDASRQQDNVEALRTVVSKEASGMSRDVRLLHEKLEEVASAMRGAMSAQRTSLEDEIRKVSSQNALLHGSLADEAAARHLADSQMALMAEDVGRLQGEVSALRQADEHLSDVVDERFAEITRALQAHRERDAERGRVVDSLRAQVDQERSTRVAEVGGLQAECHQLAVEAARLCAGLSEVAQSTKDLEDVGAQKRAEIVDEARRLHSVQADDNREWARLLVDHVTSDVRSKCEAACGEVKRQLLETSENLVGEVRQEFVSEVLRLEALAQGVGVAQATTRTQDKEFFETQARATAEKVRGALEAHSEFGEALEQEQRRLIARMNEGFAQTSTTCGGLERRVHHLEFNMQRVRGHLPILFADR</sequence>